<dbReference type="Proteomes" id="UP001162060">
    <property type="component" value="Unassembled WGS sequence"/>
</dbReference>
<reference evidence="2" key="1">
    <citation type="submission" date="2024-01" db="EMBL/GenBank/DDBJ databases">
        <authorList>
            <person name="Webb A."/>
        </authorList>
    </citation>
    <scope>NUCLEOTIDE SEQUENCE</scope>
    <source>
        <strain evidence="2">Pm1</strain>
    </source>
</reference>
<comment type="caution">
    <text evidence="2">The sequence shown here is derived from an EMBL/GenBank/DDBJ whole genome shotgun (WGS) entry which is preliminary data.</text>
</comment>
<accession>A0AAV1UYA7</accession>
<dbReference type="Pfam" id="PF07727">
    <property type="entry name" value="RVT_2"/>
    <property type="match status" value="1"/>
</dbReference>
<protein>
    <recommendedName>
        <fullName evidence="1">Reverse transcriptase Ty1/copia-type domain-containing protein</fullName>
    </recommendedName>
</protein>
<evidence type="ECO:0000259" key="1">
    <source>
        <dbReference type="Pfam" id="PF07727"/>
    </source>
</evidence>
<evidence type="ECO:0000313" key="3">
    <source>
        <dbReference type="Proteomes" id="UP001162060"/>
    </source>
</evidence>
<gene>
    <name evidence="2" type="ORF">PM001_LOCUS23368</name>
</gene>
<proteinExistence type="predicted"/>
<sequence length="194" mass="21945">MRGGQGKRSNIKIIAESPRMRTRYGGKKTHPREIVGATYRVDPSNWNMAMKSDKRVEWKRAASAKIDSLKANSTWELVPRTQEMRPLHTKWVFKTKTDADGNIERCKARMVACGNEQSFGKDYTLTFAAVMDMKTGKVILVLAQIWGVPTRHIDVPNAYVKASTEPDLNIYLYVPQGMQISKEETQRLGVENAG</sequence>
<evidence type="ECO:0000313" key="2">
    <source>
        <dbReference type="EMBL" id="CAK7938218.1"/>
    </source>
</evidence>
<organism evidence="2 3">
    <name type="scientific">Peronospora matthiolae</name>
    <dbReference type="NCBI Taxonomy" id="2874970"/>
    <lineage>
        <taxon>Eukaryota</taxon>
        <taxon>Sar</taxon>
        <taxon>Stramenopiles</taxon>
        <taxon>Oomycota</taxon>
        <taxon>Peronosporomycetes</taxon>
        <taxon>Peronosporales</taxon>
        <taxon>Peronosporaceae</taxon>
        <taxon>Peronospora</taxon>
    </lineage>
</organism>
<dbReference type="InterPro" id="IPR013103">
    <property type="entry name" value="RVT_2"/>
</dbReference>
<dbReference type="AlphaFoldDB" id="A0AAV1UYA7"/>
<dbReference type="EMBL" id="CAKLBY020000229">
    <property type="protein sequence ID" value="CAK7938218.1"/>
    <property type="molecule type" value="Genomic_DNA"/>
</dbReference>
<name>A0AAV1UYA7_9STRA</name>
<feature type="domain" description="Reverse transcriptase Ty1/copia-type" evidence="1">
    <location>
        <begin position="72"/>
        <end position="185"/>
    </location>
</feature>